<dbReference type="EMBL" id="AAWS01000026">
    <property type="protein sequence ID" value="EAY27137.1"/>
    <property type="molecule type" value="Genomic_DNA"/>
</dbReference>
<comment type="caution">
    <text evidence="2">The sequence shown here is derived from an EMBL/GenBank/DDBJ whole genome shotgun (WGS) entry which is preliminary data.</text>
</comment>
<protein>
    <submittedName>
        <fullName evidence="2">Uncharacterized protein</fullName>
    </submittedName>
</protein>
<feature type="transmembrane region" description="Helical" evidence="1">
    <location>
        <begin position="27"/>
        <end position="50"/>
    </location>
</feature>
<keyword evidence="1" id="KW-0472">Membrane</keyword>
<organism evidence="2 3">
    <name type="scientific">Microscilla marina ATCC 23134</name>
    <dbReference type="NCBI Taxonomy" id="313606"/>
    <lineage>
        <taxon>Bacteria</taxon>
        <taxon>Pseudomonadati</taxon>
        <taxon>Bacteroidota</taxon>
        <taxon>Cytophagia</taxon>
        <taxon>Cytophagales</taxon>
        <taxon>Microscillaceae</taxon>
        <taxon>Microscilla</taxon>
    </lineage>
</organism>
<accession>A1ZR48</accession>
<gene>
    <name evidence="2" type="ORF">M23134_08411</name>
</gene>
<keyword evidence="3" id="KW-1185">Reference proteome</keyword>
<evidence type="ECO:0000313" key="2">
    <source>
        <dbReference type="EMBL" id="EAY27137.1"/>
    </source>
</evidence>
<name>A1ZR48_MICM2</name>
<dbReference type="AlphaFoldDB" id="A1ZR48"/>
<proteinExistence type="predicted"/>
<keyword evidence="1" id="KW-1133">Transmembrane helix</keyword>
<evidence type="ECO:0000256" key="1">
    <source>
        <dbReference type="SAM" id="Phobius"/>
    </source>
</evidence>
<keyword evidence="1" id="KW-0812">Transmembrane</keyword>
<reference evidence="2 3" key="1">
    <citation type="submission" date="2007-01" db="EMBL/GenBank/DDBJ databases">
        <authorList>
            <person name="Haygood M."/>
            <person name="Podell S."/>
            <person name="Anderson C."/>
            <person name="Hopkinson B."/>
            <person name="Roe K."/>
            <person name="Barbeau K."/>
            <person name="Gaasterland T."/>
            <person name="Ferriera S."/>
            <person name="Johnson J."/>
            <person name="Kravitz S."/>
            <person name="Beeson K."/>
            <person name="Sutton G."/>
            <person name="Rogers Y.-H."/>
            <person name="Friedman R."/>
            <person name="Frazier M."/>
            <person name="Venter J.C."/>
        </authorList>
    </citation>
    <scope>NUCLEOTIDE SEQUENCE [LARGE SCALE GENOMIC DNA]</scope>
    <source>
        <strain evidence="2 3">ATCC 23134</strain>
    </source>
</reference>
<evidence type="ECO:0000313" key="3">
    <source>
        <dbReference type="Proteomes" id="UP000004095"/>
    </source>
</evidence>
<dbReference type="Proteomes" id="UP000004095">
    <property type="component" value="Unassembled WGS sequence"/>
</dbReference>
<sequence>MPFLQQERVYILFSELKMMSLAEKATLTLWASVFVLAVAFLSELITTAVLSF</sequence>